<dbReference type="EMBL" id="DQ487716">
    <property type="protein sequence ID" value="ABF59469.1"/>
    <property type="molecule type" value="Genomic_DNA"/>
</dbReference>
<name>Q1G368_ARATH</name>
<reference evidence="1" key="1">
    <citation type="submission" date="2006-04" db="EMBL/GenBank/DDBJ databases">
        <authorList>
            <person name="Underwood B.A."/>
            <person name="Xiao Y."/>
            <person name="Moskal W."/>
            <person name="Monaghan E."/>
            <person name="Wang W."/>
            <person name="Redman J."/>
            <person name="Wu H.C."/>
            <person name="Utterback T."/>
            <person name="Town C.D."/>
        </authorList>
    </citation>
    <scope>NUCLEOTIDE SEQUENCE</scope>
</reference>
<proteinExistence type="predicted"/>
<evidence type="ECO:0000313" key="1">
    <source>
        <dbReference type="EMBL" id="ABF59469.1"/>
    </source>
</evidence>
<protein>
    <submittedName>
        <fullName evidence="1">Uncharacterized protein</fullName>
    </submittedName>
</protein>
<accession>Q1G368</accession>
<dbReference type="AlphaFoldDB" id="Q1G368"/>
<organism evidence="1">
    <name type="scientific">Arabidopsis thaliana</name>
    <name type="common">Mouse-ear cress</name>
    <dbReference type="NCBI Taxonomy" id="3702"/>
    <lineage>
        <taxon>Eukaryota</taxon>
        <taxon>Viridiplantae</taxon>
        <taxon>Streptophyta</taxon>
        <taxon>Embryophyta</taxon>
        <taxon>Tracheophyta</taxon>
        <taxon>Spermatophyta</taxon>
        <taxon>Magnoliopsida</taxon>
        <taxon>eudicotyledons</taxon>
        <taxon>Gunneridae</taxon>
        <taxon>Pentapetalae</taxon>
        <taxon>rosids</taxon>
        <taxon>malvids</taxon>
        <taxon>Brassicales</taxon>
        <taxon>Brassicaceae</taxon>
        <taxon>Camelineae</taxon>
        <taxon>Arabidopsis</taxon>
    </lineage>
</organism>
<sequence length="120" mass="12742">MVRSPAEGKAKPGFCVSVSRPAEGEAKSGFCVIVSSPSEGDDDKSGIWATVSSLSTEGEELWVEVVVLVLRSTVRVVDMGVWTGESLVVVLSWLEEGVVGTECELVVGVWLPERIGGKSF</sequence>